<dbReference type="EC" id="3.1.1.-" evidence="3"/>
<dbReference type="PROSITE" id="PS00122">
    <property type="entry name" value="CARBOXYLESTERASE_B_1"/>
    <property type="match status" value="1"/>
</dbReference>
<evidence type="ECO:0000256" key="2">
    <source>
        <dbReference type="ARBA" id="ARBA00022801"/>
    </source>
</evidence>
<evidence type="ECO:0000313" key="5">
    <source>
        <dbReference type="EMBL" id="KAF7312048.1"/>
    </source>
</evidence>
<dbReference type="AlphaFoldDB" id="A0A8H6WEN7"/>
<feature type="signal peptide" evidence="3">
    <location>
        <begin position="1"/>
        <end position="23"/>
    </location>
</feature>
<gene>
    <name evidence="5" type="ORF">MIND_00216900</name>
</gene>
<evidence type="ECO:0000259" key="4">
    <source>
        <dbReference type="Pfam" id="PF00135"/>
    </source>
</evidence>
<dbReference type="Gene3D" id="3.40.50.1820">
    <property type="entry name" value="alpha/beta hydrolase"/>
    <property type="match status" value="2"/>
</dbReference>
<dbReference type="InterPro" id="IPR050309">
    <property type="entry name" value="Type-B_Carboxylest/Lipase"/>
</dbReference>
<proteinExistence type="inferred from homology"/>
<dbReference type="PANTHER" id="PTHR11559">
    <property type="entry name" value="CARBOXYLESTERASE"/>
    <property type="match status" value="1"/>
</dbReference>
<evidence type="ECO:0000256" key="1">
    <source>
        <dbReference type="ARBA" id="ARBA00005964"/>
    </source>
</evidence>
<sequence>MQALAIIFAALLSVGQQVVFVQASLDVAIATGTFRGVTTANRTEKWLGLRFAQPPIGPLRFKAPVSITRAATGIQNASSFGNACPQPASDTLGAPVSEDCLFLNVKKALDFIPWFSDHKGLSLLQSFPFSFGSTYASHRLLLLNPMDHLTYLGRSLYREVPHQFRQFYQLTLWSAASNPQFDPTPLNLAIVSTSAIVFLSSALLCLPEIRNYRVNTFGFLASECVPPSDLNAGLQDQRMAMLFVKQNIEAFGGDPSKVTIWGQSAGAGSAQVHMLFPASESLFRAVIADSSTGPFKNSPNASTYDEPGKPFARLLAATGCTAGPSAFDCLQRVPSETLMDISNTMISNTLNNQLWEPSVGPKGSLVTQRASEVIASGKFLRVPYLGGTNVNEGTFFSTAIKSLGLSGAAEDMAFENFIGHLVIDNSTLPTQVFTRSLALFPANDPALGSPFNVAGDSLFNRAAAWYTGLMFLAPRRSWFEVASVRMPMFAYYFREFIPGNDVTLGGMESSVFGHFSELELFFGPFPAVETALARQMLTFYVNFVNDLNPGPTWPAYQAGNSRAVMQLIRDNITMIPDDWDTHKTDFFNSPLVLNAFEK</sequence>
<dbReference type="Proteomes" id="UP000636479">
    <property type="component" value="Unassembled WGS sequence"/>
</dbReference>
<dbReference type="GeneID" id="59341577"/>
<dbReference type="InterPro" id="IPR029058">
    <property type="entry name" value="AB_hydrolase_fold"/>
</dbReference>
<keyword evidence="3" id="KW-0732">Signal</keyword>
<feature type="domain" description="Carboxylesterase type B" evidence="4">
    <location>
        <begin position="211"/>
        <end position="570"/>
    </location>
</feature>
<dbReference type="SUPFAM" id="SSF53474">
    <property type="entry name" value="alpha/beta-Hydrolases"/>
    <property type="match status" value="1"/>
</dbReference>
<dbReference type="RefSeq" id="XP_037224156.1">
    <property type="nucleotide sequence ID" value="XM_037359061.1"/>
</dbReference>
<dbReference type="InterPro" id="IPR002018">
    <property type="entry name" value="CarbesteraseB"/>
</dbReference>
<feature type="domain" description="Carboxylesterase type B" evidence="4">
    <location>
        <begin position="26"/>
        <end position="105"/>
    </location>
</feature>
<keyword evidence="6" id="KW-1185">Reference proteome</keyword>
<accession>A0A8H6WEN7</accession>
<dbReference type="EMBL" id="JACAZF010000002">
    <property type="protein sequence ID" value="KAF7312048.1"/>
    <property type="molecule type" value="Genomic_DNA"/>
</dbReference>
<name>A0A8H6WEN7_9AGAR</name>
<dbReference type="Pfam" id="PF00135">
    <property type="entry name" value="COesterase"/>
    <property type="match status" value="2"/>
</dbReference>
<comment type="similarity">
    <text evidence="1 3">Belongs to the type-B carboxylesterase/lipase family.</text>
</comment>
<dbReference type="InterPro" id="IPR019826">
    <property type="entry name" value="Carboxylesterase_B_AS"/>
</dbReference>
<evidence type="ECO:0000313" key="6">
    <source>
        <dbReference type="Proteomes" id="UP000636479"/>
    </source>
</evidence>
<organism evidence="5 6">
    <name type="scientific">Mycena indigotica</name>
    <dbReference type="NCBI Taxonomy" id="2126181"/>
    <lineage>
        <taxon>Eukaryota</taxon>
        <taxon>Fungi</taxon>
        <taxon>Dikarya</taxon>
        <taxon>Basidiomycota</taxon>
        <taxon>Agaricomycotina</taxon>
        <taxon>Agaricomycetes</taxon>
        <taxon>Agaricomycetidae</taxon>
        <taxon>Agaricales</taxon>
        <taxon>Marasmiineae</taxon>
        <taxon>Mycenaceae</taxon>
        <taxon>Mycena</taxon>
    </lineage>
</organism>
<dbReference type="GO" id="GO:0016787">
    <property type="term" value="F:hydrolase activity"/>
    <property type="evidence" value="ECO:0007669"/>
    <property type="project" value="UniProtKB-KW"/>
</dbReference>
<feature type="chain" id="PRO_5034303066" description="Carboxylic ester hydrolase" evidence="3">
    <location>
        <begin position="24"/>
        <end position="598"/>
    </location>
</feature>
<comment type="caution">
    <text evidence="5">The sequence shown here is derived from an EMBL/GenBank/DDBJ whole genome shotgun (WGS) entry which is preliminary data.</text>
</comment>
<reference evidence="5" key="1">
    <citation type="submission" date="2020-05" db="EMBL/GenBank/DDBJ databases">
        <title>Mycena genomes resolve the evolution of fungal bioluminescence.</title>
        <authorList>
            <person name="Tsai I.J."/>
        </authorList>
    </citation>
    <scope>NUCLEOTIDE SEQUENCE</scope>
    <source>
        <strain evidence="5">171206Taipei</strain>
    </source>
</reference>
<protein>
    <recommendedName>
        <fullName evidence="3">Carboxylic ester hydrolase</fullName>
        <ecNumber evidence="3">3.1.1.-</ecNumber>
    </recommendedName>
</protein>
<keyword evidence="2 3" id="KW-0378">Hydrolase</keyword>
<evidence type="ECO:0000256" key="3">
    <source>
        <dbReference type="RuleBase" id="RU361235"/>
    </source>
</evidence>
<dbReference type="OrthoDB" id="408631at2759"/>